<evidence type="ECO:0000313" key="3">
    <source>
        <dbReference type="Proteomes" id="UP000204221"/>
    </source>
</evidence>
<name>A0A221W2D4_9PSEU</name>
<feature type="compositionally biased region" description="Low complexity" evidence="1">
    <location>
        <begin position="181"/>
        <end position="204"/>
    </location>
</feature>
<feature type="region of interest" description="Disordered" evidence="1">
    <location>
        <begin position="1"/>
        <end position="120"/>
    </location>
</feature>
<reference evidence="2 3" key="1">
    <citation type="submission" date="2017-07" db="EMBL/GenBank/DDBJ databases">
        <title>Complete genome sequence of Actinoalloteichus hoggarensis DSM 45943, type strain of Actinoalloteichus hoggarensis.</title>
        <authorList>
            <person name="Ruckert C."/>
            <person name="Nouioui I."/>
            <person name="Willmese J."/>
            <person name="van Wezel G."/>
            <person name="Klenk H.-P."/>
            <person name="Kalinowski J."/>
            <person name="Zotchev S.B."/>
        </authorList>
    </citation>
    <scope>NUCLEOTIDE SEQUENCE [LARGE SCALE GENOMIC DNA]</scope>
    <source>
        <strain evidence="2 3">DSM 45943</strain>
    </source>
</reference>
<feature type="region of interest" description="Disordered" evidence="1">
    <location>
        <begin position="181"/>
        <end position="419"/>
    </location>
</feature>
<dbReference type="KEGG" id="ahg:AHOG_11560"/>
<dbReference type="AlphaFoldDB" id="A0A221W2D4"/>
<organism evidence="2 3">
    <name type="scientific">Actinoalloteichus hoggarensis</name>
    <dbReference type="NCBI Taxonomy" id="1470176"/>
    <lineage>
        <taxon>Bacteria</taxon>
        <taxon>Bacillati</taxon>
        <taxon>Actinomycetota</taxon>
        <taxon>Actinomycetes</taxon>
        <taxon>Pseudonocardiales</taxon>
        <taxon>Pseudonocardiaceae</taxon>
        <taxon>Actinoalloteichus</taxon>
    </lineage>
</organism>
<gene>
    <name evidence="2" type="ORF">AHOG_11560</name>
</gene>
<protein>
    <submittedName>
        <fullName evidence="2">Uncharacterized protein</fullName>
    </submittedName>
</protein>
<feature type="compositionally biased region" description="Low complexity" evidence="1">
    <location>
        <begin position="304"/>
        <end position="319"/>
    </location>
</feature>
<sequence length="419" mass="44839">MPNPSRGPRSPFPDRLRPGDHVGEAVAAGVGRPSGLLGTAAGAGTRRPAPVVRPAPRRRCAAPDVRRGGAAGCRDRASAESVIPRPSPGGRCRISSAVDRRRTPHRRGSTCLRRRADGRSSIPCTCPSTRRFDFDRCVGGHTAPLEPPPTSSKATHRGRFVLPGPYARTRAGPPLAMTIARSGAASRRSTSAVVSGSVASARRTTPPRRGRRLRLAGSVRAGTVDGGRRALGRDRSGTARRDRSQTRLGEASPASRRRSGTGSWRREAPHDVLCPGGRRPRYGRGRDPESGRPAGGPRTGTANTASESPTPDSSDTTAEPALTRLPGRRRGRRERPAVPCPRTSSAHRVEAGVRRRRLDPRSRSDRRPAARERAPARRSVRQHGHGPSGLVDPTPWHGRRLRDAGNGSEHRPTRSPGCA</sequence>
<keyword evidence="3" id="KW-1185">Reference proteome</keyword>
<feature type="compositionally biased region" description="Basic and acidic residues" evidence="1">
    <location>
        <begin position="347"/>
        <end position="375"/>
    </location>
</feature>
<feature type="compositionally biased region" description="Basic residues" evidence="1">
    <location>
        <begin position="205"/>
        <end position="214"/>
    </location>
</feature>
<dbReference type="Proteomes" id="UP000204221">
    <property type="component" value="Chromosome"/>
</dbReference>
<feature type="compositionally biased region" description="Basic and acidic residues" evidence="1">
    <location>
        <begin position="12"/>
        <end position="23"/>
    </location>
</feature>
<evidence type="ECO:0000256" key="1">
    <source>
        <dbReference type="SAM" id="MobiDB-lite"/>
    </source>
</evidence>
<feature type="compositionally biased region" description="Low complexity" evidence="1">
    <location>
        <begin position="35"/>
        <end position="54"/>
    </location>
</feature>
<dbReference type="EMBL" id="CP022521">
    <property type="protein sequence ID" value="ASO19955.1"/>
    <property type="molecule type" value="Genomic_DNA"/>
</dbReference>
<feature type="compositionally biased region" description="Basic and acidic residues" evidence="1">
    <location>
        <begin position="226"/>
        <end position="245"/>
    </location>
</feature>
<accession>A0A221W2D4</accession>
<evidence type="ECO:0000313" key="2">
    <source>
        <dbReference type="EMBL" id="ASO19955.1"/>
    </source>
</evidence>
<proteinExistence type="predicted"/>